<keyword evidence="3" id="KW-0731">Sigma factor</keyword>
<evidence type="ECO:0000256" key="5">
    <source>
        <dbReference type="SAM" id="MobiDB-lite"/>
    </source>
</evidence>
<dbReference type="Proteomes" id="UP000526501">
    <property type="component" value="Unassembled WGS sequence"/>
</dbReference>
<comment type="caution">
    <text evidence="8">The sequence shown here is derived from an EMBL/GenBank/DDBJ whole genome shotgun (WGS) entry which is preliminary data.</text>
</comment>
<proteinExistence type="inferred from homology"/>
<dbReference type="EMBL" id="JACHVC010000013">
    <property type="protein sequence ID" value="MBC2607687.1"/>
    <property type="molecule type" value="Genomic_DNA"/>
</dbReference>
<dbReference type="GO" id="GO:0006352">
    <property type="term" value="P:DNA-templated transcription initiation"/>
    <property type="evidence" value="ECO:0007669"/>
    <property type="project" value="InterPro"/>
</dbReference>
<dbReference type="GO" id="GO:0016987">
    <property type="term" value="F:sigma factor activity"/>
    <property type="evidence" value="ECO:0007669"/>
    <property type="project" value="UniProtKB-KW"/>
</dbReference>
<dbReference type="InterPro" id="IPR013325">
    <property type="entry name" value="RNA_pol_sigma_r2"/>
</dbReference>
<evidence type="ECO:0000259" key="7">
    <source>
        <dbReference type="Pfam" id="PF08281"/>
    </source>
</evidence>
<reference evidence="8 9" key="1">
    <citation type="submission" date="2020-07" db="EMBL/GenBank/DDBJ databases">
        <authorList>
            <person name="Feng X."/>
        </authorList>
    </citation>
    <scope>NUCLEOTIDE SEQUENCE [LARGE SCALE GENOMIC DNA]</scope>
    <source>
        <strain evidence="8 9">JCM23202</strain>
    </source>
</reference>
<evidence type="ECO:0000256" key="1">
    <source>
        <dbReference type="ARBA" id="ARBA00010641"/>
    </source>
</evidence>
<accession>A0A7X1EBD4</accession>
<feature type="region of interest" description="Disordered" evidence="5">
    <location>
        <begin position="97"/>
        <end position="118"/>
    </location>
</feature>
<dbReference type="InterPro" id="IPR014284">
    <property type="entry name" value="RNA_pol_sigma-70_dom"/>
</dbReference>
<feature type="domain" description="RNA polymerase sigma factor 70 region 4 type 2" evidence="7">
    <location>
        <begin position="130"/>
        <end position="181"/>
    </location>
</feature>
<dbReference type="GO" id="GO:0003677">
    <property type="term" value="F:DNA binding"/>
    <property type="evidence" value="ECO:0007669"/>
    <property type="project" value="InterPro"/>
</dbReference>
<sequence length="191" mass="22087">MTPDEETDQLVAKARGGDKRAFDRLVTLHYDKVYGQALRMLRSEEDAKDVAQLAWIKAWKKLDSFRGDSAFTSWLYRITTFTALDCIRKRDNRRETQSDDEFLENAAHSEASPVASPEQLRNVERKELQQRIDDALAKLPEKLRTALQLREIEGLSYEEMAKKLQCKTGTVMSRLFNARKTIQKYLADLVT</sequence>
<name>A0A7X1EBD4_9BACT</name>
<keyword evidence="9" id="KW-1185">Reference proteome</keyword>
<dbReference type="InterPro" id="IPR036388">
    <property type="entry name" value="WH-like_DNA-bd_sf"/>
</dbReference>
<dbReference type="SUPFAM" id="SSF88659">
    <property type="entry name" value="Sigma3 and sigma4 domains of RNA polymerase sigma factors"/>
    <property type="match status" value="1"/>
</dbReference>
<dbReference type="InterPro" id="IPR013249">
    <property type="entry name" value="RNA_pol_sigma70_r4_t2"/>
</dbReference>
<dbReference type="NCBIfam" id="TIGR02937">
    <property type="entry name" value="sigma70-ECF"/>
    <property type="match status" value="1"/>
</dbReference>
<evidence type="ECO:0000313" key="9">
    <source>
        <dbReference type="Proteomes" id="UP000526501"/>
    </source>
</evidence>
<dbReference type="InterPro" id="IPR013324">
    <property type="entry name" value="RNA_pol_sigma_r3/r4-like"/>
</dbReference>
<protein>
    <submittedName>
        <fullName evidence="8">Sigma-70 family RNA polymerase sigma factor</fullName>
    </submittedName>
</protein>
<dbReference type="Gene3D" id="1.10.1740.10">
    <property type="match status" value="1"/>
</dbReference>
<organism evidence="8 9">
    <name type="scientific">Pelagicoccus albus</name>
    <dbReference type="NCBI Taxonomy" id="415222"/>
    <lineage>
        <taxon>Bacteria</taxon>
        <taxon>Pseudomonadati</taxon>
        <taxon>Verrucomicrobiota</taxon>
        <taxon>Opitutia</taxon>
        <taxon>Puniceicoccales</taxon>
        <taxon>Pelagicoccaceae</taxon>
        <taxon>Pelagicoccus</taxon>
    </lineage>
</organism>
<dbReference type="Pfam" id="PF08281">
    <property type="entry name" value="Sigma70_r4_2"/>
    <property type="match status" value="1"/>
</dbReference>
<evidence type="ECO:0000256" key="3">
    <source>
        <dbReference type="ARBA" id="ARBA00023082"/>
    </source>
</evidence>
<keyword evidence="4" id="KW-0804">Transcription</keyword>
<dbReference type="InterPro" id="IPR039425">
    <property type="entry name" value="RNA_pol_sigma-70-like"/>
</dbReference>
<keyword evidence="2" id="KW-0805">Transcription regulation</keyword>
<evidence type="ECO:0000259" key="6">
    <source>
        <dbReference type="Pfam" id="PF04542"/>
    </source>
</evidence>
<dbReference type="PANTHER" id="PTHR43133:SF53">
    <property type="entry name" value="ECF RNA POLYMERASE SIGMA-E FACTOR"/>
    <property type="match status" value="1"/>
</dbReference>
<dbReference type="InterPro" id="IPR007627">
    <property type="entry name" value="RNA_pol_sigma70_r2"/>
</dbReference>
<evidence type="ECO:0000256" key="2">
    <source>
        <dbReference type="ARBA" id="ARBA00023015"/>
    </source>
</evidence>
<dbReference type="AlphaFoldDB" id="A0A7X1EBD4"/>
<comment type="similarity">
    <text evidence="1">Belongs to the sigma-70 factor family. ECF subfamily.</text>
</comment>
<dbReference type="Gene3D" id="1.10.10.10">
    <property type="entry name" value="Winged helix-like DNA-binding domain superfamily/Winged helix DNA-binding domain"/>
    <property type="match status" value="1"/>
</dbReference>
<dbReference type="CDD" id="cd06171">
    <property type="entry name" value="Sigma70_r4"/>
    <property type="match status" value="1"/>
</dbReference>
<evidence type="ECO:0000313" key="8">
    <source>
        <dbReference type="EMBL" id="MBC2607687.1"/>
    </source>
</evidence>
<dbReference type="PANTHER" id="PTHR43133">
    <property type="entry name" value="RNA POLYMERASE ECF-TYPE SIGMA FACTO"/>
    <property type="match status" value="1"/>
</dbReference>
<evidence type="ECO:0000256" key="4">
    <source>
        <dbReference type="ARBA" id="ARBA00023163"/>
    </source>
</evidence>
<gene>
    <name evidence="8" type="ORF">H5P27_16665</name>
</gene>
<dbReference type="Pfam" id="PF04542">
    <property type="entry name" value="Sigma70_r2"/>
    <property type="match status" value="1"/>
</dbReference>
<feature type="domain" description="RNA polymerase sigma-70 region 2" evidence="6">
    <location>
        <begin position="25"/>
        <end position="91"/>
    </location>
</feature>
<dbReference type="SUPFAM" id="SSF88946">
    <property type="entry name" value="Sigma2 domain of RNA polymerase sigma factors"/>
    <property type="match status" value="1"/>
</dbReference>